<comment type="catalytic activity">
    <reaction evidence="13">
        <text>ATP + H2O + phospholipidSide 1 = ADP + phosphate + phospholipidSide 2.</text>
        <dbReference type="EC" id="7.6.2.1"/>
    </reaction>
</comment>
<dbReference type="NCBIfam" id="TIGR01652">
    <property type="entry name" value="ATPase-Plipid"/>
    <property type="match status" value="1"/>
</dbReference>
<dbReference type="GO" id="GO:0045332">
    <property type="term" value="P:phospholipid translocation"/>
    <property type="evidence" value="ECO:0007669"/>
    <property type="project" value="TreeGrafter"/>
</dbReference>
<comment type="cofactor">
    <cofactor evidence="12">
        <name>Mg(2+)</name>
        <dbReference type="ChEBI" id="CHEBI:18420"/>
    </cofactor>
</comment>
<sequence length="371" mass="42186">LIVTMEVVKFQQASLINSDLDMYYEKTDTPALCRTSSLVEELGQIEYIFSDKTGTLTCNEMEYKQCSIAGIAYADYVEESRKARIIDGEEVGLHDFKQLKLNLKNHPTGNVINEFLTLLSVCHTVIPEWKDDNPANIIYQASSPDEGALVKGALTLDYIFTTRRPKSVNIRVNGVDLEYEILNICEFNSTRKRMSTVVRGPDGKIKLYCKGADTVIMERLSENNLYVKKTLNHLEEYATEGLRTLCIAMREISDEEYRVWSSIYEKASTTLVDRQEELDKAAEMIEKDLFLLGATAIEDKLQDGVPETIYTLQQAGIKIWVLTGDRQETAINIGLSCKLIQEEMSLITVNEESHWATKEHIEKKIQEVKGR</sequence>
<feature type="binding site" evidence="11">
    <location>
        <position position="146"/>
    </location>
    <ligand>
        <name>ATP</name>
        <dbReference type="ChEBI" id="CHEBI:30616"/>
    </ligand>
</feature>
<dbReference type="InterPro" id="IPR018303">
    <property type="entry name" value="ATPase_P-typ_P_site"/>
</dbReference>
<comment type="similarity">
    <text evidence="13">Belongs to the cation transport ATPase (P-type) (TC 3.A.3) family. Type IV subfamily.</text>
</comment>
<keyword evidence="6 11" id="KW-0067">ATP-binding</keyword>
<dbReference type="GO" id="GO:0005524">
    <property type="term" value="F:ATP binding"/>
    <property type="evidence" value="ECO:0007669"/>
    <property type="project" value="UniProtKB-UniRule"/>
</dbReference>
<feature type="binding site" evidence="11">
    <location>
        <position position="243"/>
    </location>
    <ligand>
        <name>ATP</name>
        <dbReference type="ChEBI" id="CHEBI:30616"/>
    </ligand>
</feature>
<evidence type="ECO:0000256" key="3">
    <source>
        <dbReference type="ARBA" id="ARBA00022692"/>
    </source>
</evidence>
<feature type="binding site" evidence="12">
    <location>
        <position position="51"/>
    </location>
    <ligand>
        <name>Mg(2+)</name>
        <dbReference type="ChEBI" id="CHEBI:18420"/>
    </ligand>
</feature>
<dbReference type="Gene3D" id="3.40.50.1000">
    <property type="entry name" value="HAD superfamily/HAD-like"/>
    <property type="match status" value="1"/>
</dbReference>
<evidence type="ECO:0000313" key="15">
    <source>
        <dbReference type="Proteomes" id="UP000789342"/>
    </source>
</evidence>
<evidence type="ECO:0000313" key="14">
    <source>
        <dbReference type="EMBL" id="CAG8758259.1"/>
    </source>
</evidence>
<feature type="binding site" evidence="11">
    <location>
        <position position="187"/>
    </location>
    <ligand>
        <name>ATP</name>
        <dbReference type="ChEBI" id="CHEBI:30616"/>
    </ligand>
</feature>
<dbReference type="EC" id="7.6.2.1" evidence="13"/>
<feature type="binding site" evidence="11">
    <location>
        <position position="323"/>
    </location>
    <ligand>
        <name>ATP</name>
        <dbReference type="ChEBI" id="CHEBI:30616"/>
    </ligand>
</feature>
<dbReference type="GO" id="GO:0140326">
    <property type="term" value="F:ATPase-coupled intramembrane lipid transporter activity"/>
    <property type="evidence" value="ECO:0007669"/>
    <property type="project" value="UniProtKB-EC"/>
</dbReference>
<evidence type="ECO:0000256" key="7">
    <source>
        <dbReference type="ARBA" id="ARBA00022967"/>
    </source>
</evidence>
<evidence type="ECO:0000256" key="10">
    <source>
        <dbReference type="PIRSR" id="PIRSR606539-1"/>
    </source>
</evidence>
<evidence type="ECO:0000256" key="5">
    <source>
        <dbReference type="ARBA" id="ARBA00022741"/>
    </source>
</evidence>
<feature type="binding site" evidence="11">
    <location>
        <position position="325"/>
    </location>
    <ligand>
        <name>ATP</name>
        <dbReference type="ChEBI" id="CHEBI:30616"/>
    </ligand>
</feature>
<reference evidence="14" key="1">
    <citation type="submission" date="2021-06" db="EMBL/GenBank/DDBJ databases">
        <authorList>
            <person name="Kallberg Y."/>
            <person name="Tangrot J."/>
            <person name="Rosling A."/>
        </authorList>
    </citation>
    <scope>NUCLEOTIDE SEQUENCE</scope>
    <source>
        <strain evidence="14">CL551</strain>
    </source>
</reference>
<dbReference type="AlphaFoldDB" id="A0A9N9J1M1"/>
<comment type="subcellular location">
    <subcellularLocation>
        <location evidence="1 13">Membrane</location>
        <topology evidence="1 13">Multi-pass membrane protein</topology>
    </subcellularLocation>
</comment>
<evidence type="ECO:0000256" key="9">
    <source>
        <dbReference type="ARBA" id="ARBA00023136"/>
    </source>
</evidence>
<keyword evidence="15" id="KW-1185">Reference proteome</keyword>
<dbReference type="InterPro" id="IPR036412">
    <property type="entry name" value="HAD-like_sf"/>
</dbReference>
<organism evidence="14 15">
    <name type="scientific">Acaulospora morrowiae</name>
    <dbReference type="NCBI Taxonomy" id="94023"/>
    <lineage>
        <taxon>Eukaryota</taxon>
        <taxon>Fungi</taxon>
        <taxon>Fungi incertae sedis</taxon>
        <taxon>Mucoromycota</taxon>
        <taxon>Glomeromycotina</taxon>
        <taxon>Glomeromycetes</taxon>
        <taxon>Diversisporales</taxon>
        <taxon>Acaulosporaceae</taxon>
        <taxon>Acaulospora</taxon>
    </lineage>
</organism>
<dbReference type="GO" id="GO:0005886">
    <property type="term" value="C:plasma membrane"/>
    <property type="evidence" value="ECO:0007669"/>
    <property type="project" value="TreeGrafter"/>
</dbReference>
<feature type="binding site" evidence="11">
    <location>
        <position position="210"/>
    </location>
    <ligand>
        <name>ATP</name>
        <dbReference type="ChEBI" id="CHEBI:30616"/>
    </ligand>
</feature>
<dbReference type="Gene3D" id="3.40.1110.10">
    <property type="entry name" value="Calcium-transporting ATPase, cytoplasmic domain N"/>
    <property type="match status" value="1"/>
</dbReference>
<feature type="binding site" evidence="11">
    <location>
        <position position="53"/>
    </location>
    <ligand>
        <name>ATP</name>
        <dbReference type="ChEBI" id="CHEBI:30616"/>
    </ligand>
</feature>
<dbReference type="PANTHER" id="PTHR24092:SF150">
    <property type="entry name" value="PHOSPHOLIPID-TRANSPORTING ATPASE"/>
    <property type="match status" value="1"/>
</dbReference>
<evidence type="ECO:0000256" key="6">
    <source>
        <dbReference type="ARBA" id="ARBA00022840"/>
    </source>
</evidence>
<evidence type="ECO:0000256" key="8">
    <source>
        <dbReference type="ARBA" id="ARBA00022989"/>
    </source>
</evidence>
<dbReference type="SUPFAM" id="SSF56784">
    <property type="entry name" value="HAD-like"/>
    <property type="match status" value="1"/>
</dbReference>
<dbReference type="Proteomes" id="UP000789342">
    <property type="component" value="Unassembled WGS sequence"/>
</dbReference>
<keyword evidence="9" id="KW-0472">Membrane</keyword>
<evidence type="ECO:0000256" key="11">
    <source>
        <dbReference type="PIRSR" id="PIRSR606539-2"/>
    </source>
</evidence>
<dbReference type="GO" id="GO:0000287">
    <property type="term" value="F:magnesium ion binding"/>
    <property type="evidence" value="ECO:0007669"/>
    <property type="project" value="UniProtKB-UniRule"/>
</dbReference>
<keyword evidence="3" id="KW-0812">Transmembrane</keyword>
<dbReference type="FunFam" id="3.40.50.1000:FF:000001">
    <property type="entry name" value="Phospholipid-transporting ATPase IC"/>
    <property type="match status" value="1"/>
</dbReference>
<feature type="binding site" evidence="11">
    <location>
        <position position="324"/>
    </location>
    <ligand>
        <name>ATP</name>
        <dbReference type="ChEBI" id="CHEBI:30616"/>
    </ligand>
</feature>
<dbReference type="Pfam" id="PF13246">
    <property type="entry name" value="Cation_ATPase"/>
    <property type="match status" value="1"/>
</dbReference>
<feature type="non-terminal residue" evidence="14">
    <location>
        <position position="371"/>
    </location>
</feature>
<feature type="non-terminal residue" evidence="14">
    <location>
        <position position="1"/>
    </location>
</feature>
<evidence type="ECO:0000256" key="12">
    <source>
        <dbReference type="PIRSR" id="PIRSR606539-3"/>
    </source>
</evidence>
<evidence type="ECO:0000256" key="13">
    <source>
        <dbReference type="RuleBase" id="RU362033"/>
    </source>
</evidence>
<keyword evidence="2" id="KW-0597">Phosphoprotein</keyword>
<dbReference type="InterPro" id="IPR023299">
    <property type="entry name" value="ATPase_P-typ_cyto_dom_N"/>
</dbReference>
<gene>
    <name evidence="14" type="ORF">AMORRO_LOCUS15747</name>
</gene>
<dbReference type="PROSITE" id="PS00154">
    <property type="entry name" value="ATPASE_E1_E2"/>
    <property type="match status" value="1"/>
</dbReference>
<dbReference type="InterPro" id="IPR006539">
    <property type="entry name" value="P-type_ATPase_IV"/>
</dbReference>
<keyword evidence="7 13" id="KW-1278">Translocase</keyword>
<dbReference type="GO" id="GO:0032456">
    <property type="term" value="P:endocytic recycling"/>
    <property type="evidence" value="ECO:0007669"/>
    <property type="project" value="TreeGrafter"/>
</dbReference>
<accession>A0A9N9J1M1</accession>
<feature type="binding site" evidence="11">
    <location>
        <position position="51"/>
    </location>
    <ligand>
        <name>ATP</name>
        <dbReference type="ChEBI" id="CHEBI:30616"/>
    </ligand>
</feature>
<keyword evidence="12 13" id="KW-0460">Magnesium</keyword>
<dbReference type="PRINTS" id="PR00119">
    <property type="entry name" value="CATATPASE"/>
</dbReference>
<evidence type="ECO:0000256" key="2">
    <source>
        <dbReference type="ARBA" id="ARBA00022553"/>
    </source>
</evidence>
<evidence type="ECO:0000256" key="1">
    <source>
        <dbReference type="ARBA" id="ARBA00004141"/>
    </source>
</evidence>
<dbReference type="PANTHER" id="PTHR24092">
    <property type="entry name" value="PROBABLE PHOSPHOLIPID-TRANSPORTING ATPASE"/>
    <property type="match status" value="1"/>
</dbReference>
<feature type="active site" description="4-aspartylphosphate intermediate" evidence="10">
    <location>
        <position position="51"/>
    </location>
</feature>
<protein>
    <recommendedName>
        <fullName evidence="13">Phospholipid-transporting ATPase</fullName>
        <ecNumber evidence="13">7.6.2.1</ecNumber>
    </recommendedName>
</protein>
<comment type="caution">
    <text evidence="14">The sequence shown here is derived from an EMBL/GenBank/DDBJ whole genome shotgun (WGS) entry which is preliminary data.</text>
</comment>
<keyword evidence="4 12" id="KW-0479">Metal-binding</keyword>
<dbReference type="FunFam" id="3.40.1110.10:FF:000087">
    <property type="entry name" value="Phospholipid-transporting ATPase"/>
    <property type="match status" value="1"/>
</dbReference>
<dbReference type="SUPFAM" id="SSF81660">
    <property type="entry name" value="Metal cation-transporting ATPase, ATP-binding domain N"/>
    <property type="match status" value="1"/>
</dbReference>
<proteinExistence type="inferred from homology"/>
<feature type="binding site" evidence="11">
    <location>
        <position position="52"/>
    </location>
    <ligand>
        <name>ATP</name>
        <dbReference type="ChEBI" id="CHEBI:30616"/>
    </ligand>
</feature>
<dbReference type="InterPro" id="IPR023214">
    <property type="entry name" value="HAD_sf"/>
</dbReference>
<dbReference type="EMBL" id="CAJVPV010039340">
    <property type="protein sequence ID" value="CAG8758259.1"/>
    <property type="molecule type" value="Genomic_DNA"/>
</dbReference>
<name>A0A9N9J1M1_9GLOM</name>
<dbReference type="GO" id="GO:0005802">
    <property type="term" value="C:trans-Golgi network"/>
    <property type="evidence" value="ECO:0007669"/>
    <property type="project" value="TreeGrafter"/>
</dbReference>
<evidence type="ECO:0000256" key="4">
    <source>
        <dbReference type="ARBA" id="ARBA00022723"/>
    </source>
</evidence>
<keyword evidence="8" id="KW-1133">Transmembrane helix</keyword>
<dbReference type="GO" id="GO:0006892">
    <property type="term" value="P:post-Golgi vesicle-mediated transport"/>
    <property type="evidence" value="ECO:0007669"/>
    <property type="project" value="TreeGrafter"/>
</dbReference>
<feature type="binding site" evidence="12">
    <location>
        <position position="53"/>
    </location>
    <ligand>
        <name>Mg(2+)</name>
        <dbReference type="ChEBI" id="CHEBI:18420"/>
    </ligand>
</feature>
<keyword evidence="5 11" id="KW-0547">Nucleotide-binding</keyword>
<dbReference type="OrthoDB" id="377733at2759"/>